<dbReference type="InterPro" id="IPR050089">
    <property type="entry name" value="SAICAR_synthetase"/>
</dbReference>
<evidence type="ECO:0000313" key="11">
    <source>
        <dbReference type="Proteomes" id="UP000194903"/>
    </source>
</evidence>
<evidence type="ECO:0000313" key="10">
    <source>
        <dbReference type="EMBL" id="OUM21281.1"/>
    </source>
</evidence>
<reference evidence="10 11" key="1">
    <citation type="submission" date="2017-05" db="EMBL/GenBank/DDBJ databases">
        <title>Butyricicoccus porcorum sp. nov. a butyrate-producing bacterium from the swine intestinal tract.</title>
        <authorList>
            <person name="Trachsel J."/>
            <person name="Humphrey S."/>
            <person name="Allen H.K."/>
        </authorList>
    </citation>
    <scope>NUCLEOTIDE SEQUENCE [LARGE SCALE GENOMIC DNA]</scope>
    <source>
        <strain evidence="10">BB10</strain>
    </source>
</reference>
<evidence type="ECO:0000256" key="7">
    <source>
        <dbReference type="ARBA" id="ARBA00048475"/>
    </source>
</evidence>
<dbReference type="InterPro" id="IPR028923">
    <property type="entry name" value="SAICAR_synt/ADE2_N"/>
</dbReference>
<keyword evidence="5 8" id="KW-0658">Purine biosynthesis</keyword>
<dbReference type="InterPro" id="IPR018236">
    <property type="entry name" value="SAICAR_synthetase_CS"/>
</dbReference>
<gene>
    <name evidence="8" type="primary">purC</name>
    <name evidence="10" type="ORF">CBW42_01540</name>
</gene>
<comment type="caution">
    <text evidence="10">The sequence shown here is derived from an EMBL/GenBank/DDBJ whole genome shotgun (WGS) entry which is preliminary data.</text>
</comment>
<evidence type="ECO:0000256" key="1">
    <source>
        <dbReference type="ARBA" id="ARBA00004672"/>
    </source>
</evidence>
<keyword evidence="11" id="KW-1185">Reference proteome</keyword>
<dbReference type="SUPFAM" id="SSF56104">
    <property type="entry name" value="SAICAR synthase-like"/>
    <property type="match status" value="1"/>
</dbReference>
<dbReference type="OrthoDB" id="9801549at2"/>
<evidence type="ECO:0000256" key="3">
    <source>
        <dbReference type="ARBA" id="ARBA00022598"/>
    </source>
</evidence>
<evidence type="ECO:0000256" key="4">
    <source>
        <dbReference type="ARBA" id="ARBA00022741"/>
    </source>
</evidence>
<protein>
    <recommendedName>
        <fullName evidence="8">Phosphoribosylaminoimidazole-succinocarboxamide synthase</fullName>
        <ecNumber evidence="8">6.3.2.6</ecNumber>
    </recommendedName>
    <alternativeName>
        <fullName evidence="8">SAICAR synthetase</fullName>
    </alternativeName>
</protein>
<dbReference type="GO" id="GO:0005524">
    <property type="term" value="F:ATP binding"/>
    <property type="evidence" value="ECO:0007669"/>
    <property type="project" value="UniProtKB-KW"/>
</dbReference>
<dbReference type="UniPathway" id="UPA00074">
    <property type="reaction ID" value="UER00131"/>
</dbReference>
<dbReference type="GO" id="GO:0004639">
    <property type="term" value="F:phosphoribosylaminoimidazolesuccinocarboxamide synthase activity"/>
    <property type="evidence" value="ECO:0007669"/>
    <property type="project" value="UniProtKB-UniRule"/>
</dbReference>
<evidence type="ECO:0000256" key="8">
    <source>
        <dbReference type="HAMAP-Rule" id="MF_00137"/>
    </source>
</evidence>
<accession>A0A252F699</accession>
<name>A0A252F699_9FIRM</name>
<dbReference type="HAMAP" id="MF_00137">
    <property type="entry name" value="SAICAR_synth"/>
    <property type="match status" value="1"/>
</dbReference>
<dbReference type="EMBL" id="NHOC01000002">
    <property type="protein sequence ID" value="OUM21281.1"/>
    <property type="molecule type" value="Genomic_DNA"/>
</dbReference>
<dbReference type="Gene3D" id="3.30.470.20">
    <property type="entry name" value="ATP-grasp fold, B domain"/>
    <property type="match status" value="1"/>
</dbReference>
<comment type="similarity">
    <text evidence="2 8">Belongs to the SAICAR synthetase family.</text>
</comment>
<sequence>MEKKQLLYEGRAKQVYATNDPELLIAAYKDSRGTAAVPGRGAVNNRVSVCLMQMLEREGVPTHFVEQLSDRETVIRRAHMVPLKIVVRNVAAGSLCPRIGLPEGTRLHAAILEYYYRSASLGDPMINRYHAFELELCTPEELAVIDRYAFRINDILKPFLRGLGVDLIDFKLEFGRLSDGTIVLADEITPDTCRLWDAETGEKLDRDRFRRDPGGAKDVSEAILHRMTGGNFM</sequence>
<dbReference type="Gene3D" id="3.30.200.20">
    <property type="entry name" value="Phosphorylase Kinase, domain 1"/>
    <property type="match status" value="1"/>
</dbReference>
<comment type="catalytic activity">
    <reaction evidence="7 8">
        <text>5-amino-1-(5-phospho-D-ribosyl)imidazole-4-carboxylate + L-aspartate + ATP = (2S)-2-[5-amino-1-(5-phospho-beta-D-ribosyl)imidazole-4-carboxamido]succinate + ADP + phosphate + 2 H(+)</text>
        <dbReference type="Rhea" id="RHEA:22628"/>
        <dbReference type="ChEBI" id="CHEBI:15378"/>
        <dbReference type="ChEBI" id="CHEBI:29991"/>
        <dbReference type="ChEBI" id="CHEBI:30616"/>
        <dbReference type="ChEBI" id="CHEBI:43474"/>
        <dbReference type="ChEBI" id="CHEBI:58443"/>
        <dbReference type="ChEBI" id="CHEBI:77657"/>
        <dbReference type="ChEBI" id="CHEBI:456216"/>
        <dbReference type="EC" id="6.3.2.6"/>
    </reaction>
</comment>
<dbReference type="CDD" id="cd01415">
    <property type="entry name" value="SAICAR_synt_PurC"/>
    <property type="match status" value="1"/>
</dbReference>
<keyword evidence="4 8" id="KW-0547">Nucleotide-binding</keyword>
<dbReference type="PROSITE" id="PS01058">
    <property type="entry name" value="SAICAR_SYNTHETASE_2"/>
    <property type="match status" value="1"/>
</dbReference>
<comment type="pathway">
    <text evidence="1 8">Purine metabolism; IMP biosynthesis via de novo pathway; 5-amino-1-(5-phospho-D-ribosyl)imidazole-4-carboxamide from 5-amino-1-(5-phospho-D-ribosyl)imidazole-4-carboxylate: step 1/2.</text>
</comment>
<dbReference type="FunFam" id="3.30.470.20:FF:000006">
    <property type="entry name" value="Phosphoribosylaminoimidazole-succinocarboxamide synthase"/>
    <property type="match status" value="1"/>
</dbReference>
<evidence type="ECO:0000256" key="5">
    <source>
        <dbReference type="ARBA" id="ARBA00022755"/>
    </source>
</evidence>
<evidence type="ECO:0000256" key="6">
    <source>
        <dbReference type="ARBA" id="ARBA00022840"/>
    </source>
</evidence>
<dbReference type="GO" id="GO:0006189">
    <property type="term" value="P:'de novo' IMP biosynthetic process"/>
    <property type="evidence" value="ECO:0007669"/>
    <property type="project" value="UniProtKB-UniRule"/>
</dbReference>
<dbReference type="RefSeq" id="WP_087017065.1">
    <property type="nucleotide sequence ID" value="NZ_CP178353.1"/>
</dbReference>
<dbReference type="AlphaFoldDB" id="A0A252F699"/>
<proteinExistence type="inferred from homology"/>
<dbReference type="GO" id="GO:0009236">
    <property type="term" value="P:cobalamin biosynthetic process"/>
    <property type="evidence" value="ECO:0007669"/>
    <property type="project" value="InterPro"/>
</dbReference>
<keyword evidence="6 8" id="KW-0067">ATP-binding</keyword>
<dbReference type="Proteomes" id="UP000194903">
    <property type="component" value="Unassembled WGS sequence"/>
</dbReference>
<feature type="domain" description="SAICAR synthetase/ADE2 N-terminal" evidence="9">
    <location>
        <begin position="6"/>
        <end position="223"/>
    </location>
</feature>
<evidence type="ECO:0000256" key="2">
    <source>
        <dbReference type="ARBA" id="ARBA00010190"/>
    </source>
</evidence>
<dbReference type="EC" id="6.3.2.6" evidence="8"/>
<dbReference type="InterPro" id="IPR033934">
    <property type="entry name" value="SAICAR_synt_PurC"/>
</dbReference>
<dbReference type="Pfam" id="PF01259">
    <property type="entry name" value="SAICAR_synt"/>
    <property type="match status" value="1"/>
</dbReference>
<evidence type="ECO:0000259" key="9">
    <source>
        <dbReference type="Pfam" id="PF01259"/>
    </source>
</evidence>
<keyword evidence="3 8" id="KW-0436">Ligase</keyword>
<organism evidence="10 11">
    <name type="scientific">Butyricicoccus porcorum</name>
    <dbReference type="NCBI Taxonomy" id="1945634"/>
    <lineage>
        <taxon>Bacteria</taxon>
        <taxon>Bacillati</taxon>
        <taxon>Bacillota</taxon>
        <taxon>Clostridia</taxon>
        <taxon>Eubacteriales</taxon>
        <taxon>Butyricicoccaceae</taxon>
        <taxon>Butyricicoccus</taxon>
    </lineage>
</organism>
<dbReference type="PANTHER" id="PTHR43599:SF3">
    <property type="entry name" value="SI:DKEY-6E2.2"/>
    <property type="match status" value="1"/>
</dbReference>
<dbReference type="PANTHER" id="PTHR43599">
    <property type="entry name" value="MULTIFUNCTIONAL PROTEIN ADE2"/>
    <property type="match status" value="1"/>
</dbReference>